<dbReference type="OMA" id="LLHQYEM"/>
<dbReference type="AlphaFoldDB" id="A0A0D3B1C6"/>
<dbReference type="Gramene" id="Bo3g010590.1">
    <property type="protein sequence ID" value="Bo3g010590.1"/>
    <property type="gene ID" value="Bo3g010590"/>
</dbReference>
<keyword evidence="3" id="KW-1185">Reference proteome</keyword>
<reference evidence="2 3" key="1">
    <citation type="journal article" date="2014" name="Genome Biol.">
        <title>Transcriptome and methylome profiling reveals relics of genome dominance in the mesopolyploid Brassica oleracea.</title>
        <authorList>
            <person name="Parkin I.A."/>
            <person name="Koh C."/>
            <person name="Tang H."/>
            <person name="Robinson S.J."/>
            <person name="Kagale S."/>
            <person name="Clarke W.E."/>
            <person name="Town C.D."/>
            <person name="Nixon J."/>
            <person name="Krishnakumar V."/>
            <person name="Bidwell S.L."/>
            <person name="Denoeud F."/>
            <person name="Belcram H."/>
            <person name="Links M.G."/>
            <person name="Just J."/>
            <person name="Clarke C."/>
            <person name="Bender T."/>
            <person name="Huebert T."/>
            <person name="Mason A.S."/>
            <person name="Pires J.C."/>
            <person name="Barker G."/>
            <person name="Moore J."/>
            <person name="Walley P.G."/>
            <person name="Manoli S."/>
            <person name="Batley J."/>
            <person name="Edwards D."/>
            <person name="Nelson M.N."/>
            <person name="Wang X."/>
            <person name="Paterson A.H."/>
            <person name="King G."/>
            <person name="Bancroft I."/>
            <person name="Chalhoub B."/>
            <person name="Sharpe A.G."/>
        </authorList>
    </citation>
    <scope>NUCLEOTIDE SEQUENCE</scope>
    <source>
        <strain evidence="2 3">cv. TO1000</strain>
    </source>
</reference>
<evidence type="ECO:0000313" key="2">
    <source>
        <dbReference type="EnsemblPlants" id="Bo3g010590.1"/>
    </source>
</evidence>
<accession>A0A0D3B1C6</accession>
<proteinExistence type="predicted"/>
<feature type="region of interest" description="Disordered" evidence="1">
    <location>
        <begin position="103"/>
        <end position="138"/>
    </location>
</feature>
<evidence type="ECO:0000256" key="1">
    <source>
        <dbReference type="SAM" id="MobiDB-lite"/>
    </source>
</evidence>
<name>A0A0D3B1C6_BRAOL</name>
<organism evidence="2 3">
    <name type="scientific">Brassica oleracea var. oleracea</name>
    <dbReference type="NCBI Taxonomy" id="109376"/>
    <lineage>
        <taxon>Eukaryota</taxon>
        <taxon>Viridiplantae</taxon>
        <taxon>Streptophyta</taxon>
        <taxon>Embryophyta</taxon>
        <taxon>Tracheophyta</taxon>
        <taxon>Spermatophyta</taxon>
        <taxon>Magnoliopsida</taxon>
        <taxon>eudicotyledons</taxon>
        <taxon>Gunneridae</taxon>
        <taxon>Pentapetalae</taxon>
        <taxon>rosids</taxon>
        <taxon>malvids</taxon>
        <taxon>Brassicales</taxon>
        <taxon>Brassicaceae</taxon>
        <taxon>Brassiceae</taxon>
        <taxon>Brassica</taxon>
    </lineage>
</organism>
<evidence type="ECO:0000313" key="3">
    <source>
        <dbReference type="Proteomes" id="UP000032141"/>
    </source>
</evidence>
<dbReference type="HOGENOM" id="CLU_1858023_0_0_1"/>
<dbReference type="Proteomes" id="UP000032141">
    <property type="component" value="Chromosome C3"/>
</dbReference>
<reference evidence="2" key="2">
    <citation type="submission" date="2015-03" db="UniProtKB">
        <authorList>
            <consortium name="EnsemblPlants"/>
        </authorList>
    </citation>
    <scope>IDENTIFICATION</scope>
</reference>
<protein>
    <submittedName>
        <fullName evidence="2">Uncharacterized protein</fullName>
    </submittedName>
</protein>
<dbReference type="EnsemblPlants" id="Bo3g010590.1">
    <property type="protein sequence ID" value="Bo3g010590.1"/>
    <property type="gene ID" value="Bo3g010590"/>
</dbReference>
<sequence>MSTVLLHQYEMDTWCCFVSRSRWTKKLQLTVLAFTCVTCNNTNSVGLFRYGLSHHKVISSLHRFQPVEHDLYGLLQLQTGNDDDGGDMPGMNSVSAKVDVGGSALEGAPTTLSGPSDLDTKKPPTRASLKMAEKLRMA</sequence>